<keyword evidence="3" id="KW-0966">Cell projection</keyword>
<comment type="subcellular location">
    <subcellularLocation>
        <location evidence="1">Cell projection</location>
        <location evidence="1">Cilium</location>
    </subcellularLocation>
</comment>
<keyword evidence="2 4" id="KW-0175">Coiled coil</keyword>
<dbReference type="GO" id="GO:0005930">
    <property type="term" value="C:axoneme"/>
    <property type="evidence" value="ECO:0007669"/>
    <property type="project" value="TreeGrafter"/>
</dbReference>
<feature type="region of interest" description="Disordered" evidence="5">
    <location>
        <begin position="1"/>
        <end position="23"/>
    </location>
</feature>
<reference evidence="7" key="2">
    <citation type="submission" date="2014-07" db="EMBL/GenBank/DDBJ databases">
        <authorList>
            <person name="Hull J."/>
        </authorList>
    </citation>
    <scope>NUCLEOTIDE SEQUENCE</scope>
</reference>
<accession>A0A0A9YD44</accession>
<evidence type="ECO:0000256" key="5">
    <source>
        <dbReference type="SAM" id="MobiDB-lite"/>
    </source>
</evidence>
<dbReference type="AlphaFoldDB" id="A0A0A9YD44"/>
<dbReference type="GO" id="GO:0036064">
    <property type="term" value="C:ciliary basal body"/>
    <property type="evidence" value="ECO:0007669"/>
    <property type="project" value="TreeGrafter"/>
</dbReference>
<organism evidence="7">
    <name type="scientific">Lygus hesperus</name>
    <name type="common">Western plant bug</name>
    <dbReference type="NCBI Taxonomy" id="30085"/>
    <lineage>
        <taxon>Eukaryota</taxon>
        <taxon>Metazoa</taxon>
        <taxon>Ecdysozoa</taxon>
        <taxon>Arthropoda</taxon>
        <taxon>Hexapoda</taxon>
        <taxon>Insecta</taxon>
        <taxon>Pterygota</taxon>
        <taxon>Neoptera</taxon>
        <taxon>Paraneoptera</taxon>
        <taxon>Hemiptera</taxon>
        <taxon>Heteroptera</taxon>
        <taxon>Panheteroptera</taxon>
        <taxon>Cimicomorpha</taxon>
        <taxon>Miridae</taxon>
        <taxon>Mirini</taxon>
        <taxon>Lygus</taxon>
    </lineage>
</organism>
<dbReference type="Pfam" id="PF13870">
    <property type="entry name" value="CCDC113_CCDC96_CC"/>
    <property type="match status" value="1"/>
</dbReference>
<evidence type="ECO:0000259" key="6">
    <source>
        <dbReference type="Pfam" id="PF13870"/>
    </source>
</evidence>
<dbReference type="PANTHER" id="PTHR15654">
    <property type="entry name" value="COILED-COIL DOMAIN-CONTAINING PROTEIN 113-RELATED"/>
    <property type="match status" value="1"/>
</dbReference>
<proteinExistence type="predicted"/>
<evidence type="ECO:0000256" key="4">
    <source>
        <dbReference type="SAM" id="Coils"/>
    </source>
</evidence>
<protein>
    <submittedName>
        <fullName evidence="7">Coiled-coil domain-containing protein 96</fullName>
    </submittedName>
</protein>
<sequence>MNADSDVGFSCNDNVDEQDNVTNGDDGMFLIDFEQLKIESNTLHDKIEERNEDLSRLTRKVNTTVHVLAHVKEKLSYLKSENEVVSRELQATEDEVNTMRDQLAQLKKRRDHFHRHNKQLK</sequence>
<evidence type="ECO:0000256" key="1">
    <source>
        <dbReference type="ARBA" id="ARBA00004138"/>
    </source>
</evidence>
<evidence type="ECO:0000313" key="7">
    <source>
        <dbReference type="EMBL" id="JAG27455.1"/>
    </source>
</evidence>
<reference evidence="7" key="1">
    <citation type="journal article" date="2014" name="PLoS ONE">
        <title>Transcriptome-Based Identification of ABC Transporters in the Western Tarnished Plant Bug Lygus hesperus.</title>
        <authorList>
            <person name="Hull J.J."/>
            <person name="Chaney K."/>
            <person name="Geib S.M."/>
            <person name="Fabrick J.A."/>
            <person name="Brent C.S."/>
            <person name="Walsh D."/>
            <person name="Lavine L.C."/>
        </authorList>
    </citation>
    <scope>NUCLEOTIDE SEQUENCE</scope>
</reference>
<evidence type="ECO:0000313" key="9">
    <source>
        <dbReference type="EMBL" id="JAQ05545.1"/>
    </source>
</evidence>
<evidence type="ECO:0000256" key="3">
    <source>
        <dbReference type="ARBA" id="ARBA00023273"/>
    </source>
</evidence>
<gene>
    <name evidence="7" type="primary">Ccdc96_1</name>
    <name evidence="8" type="synonym">Ccdc96_0</name>
    <name evidence="7" type="ORF">CM83_7149</name>
    <name evidence="9" type="ORF">g.10537</name>
    <name evidence="8" type="ORF">g.10539</name>
</gene>
<dbReference type="GO" id="GO:0060271">
    <property type="term" value="P:cilium assembly"/>
    <property type="evidence" value="ECO:0007669"/>
    <property type="project" value="TreeGrafter"/>
</dbReference>
<feature type="domain" description="CCDC113/CCDC96 coiled-coil" evidence="6">
    <location>
        <begin position="25"/>
        <end position="121"/>
    </location>
</feature>
<dbReference type="PANTHER" id="PTHR15654:SF1">
    <property type="entry name" value="COILED-COIL DOMAIN-CONTAINING PROTEIN 96"/>
    <property type="match status" value="1"/>
</dbReference>
<evidence type="ECO:0000313" key="8">
    <source>
        <dbReference type="EMBL" id="JAP97966.1"/>
    </source>
</evidence>
<dbReference type="InterPro" id="IPR051885">
    <property type="entry name" value="CC_CF"/>
</dbReference>
<dbReference type="EMBL" id="GBHO01016149">
    <property type="protein sequence ID" value="JAG27455.1"/>
    <property type="molecule type" value="Transcribed_RNA"/>
</dbReference>
<dbReference type="EMBL" id="GDHC01013084">
    <property type="protein sequence ID" value="JAQ05545.1"/>
    <property type="molecule type" value="Transcribed_RNA"/>
</dbReference>
<name>A0A0A9YD44_LYGHE</name>
<dbReference type="EMBL" id="GDHC01020662">
    <property type="protein sequence ID" value="JAP97966.1"/>
    <property type="molecule type" value="Transcribed_RNA"/>
</dbReference>
<feature type="coiled-coil region" evidence="4">
    <location>
        <begin position="75"/>
        <end position="109"/>
    </location>
</feature>
<evidence type="ECO:0000256" key="2">
    <source>
        <dbReference type="ARBA" id="ARBA00023054"/>
    </source>
</evidence>
<reference evidence="8" key="3">
    <citation type="journal article" date="2016" name="Gigascience">
        <title>De novo construction of an expanded transcriptome assembly for the western tarnished plant bug, Lygus hesperus.</title>
        <authorList>
            <person name="Tassone E.E."/>
            <person name="Geib S.M."/>
            <person name="Hall B."/>
            <person name="Fabrick J.A."/>
            <person name="Brent C.S."/>
            <person name="Hull J.J."/>
        </authorList>
    </citation>
    <scope>NUCLEOTIDE SEQUENCE</scope>
</reference>
<dbReference type="InterPro" id="IPR025254">
    <property type="entry name" value="CCDC113/CCDC96_CC"/>
</dbReference>